<protein>
    <submittedName>
        <fullName evidence="2">ABC transporter permease</fullName>
    </submittedName>
</protein>
<accession>A0A2N6VJA0</accession>
<comment type="caution">
    <text evidence="2">The sequence shown here is derived from an EMBL/GenBank/DDBJ whole genome shotgun (WGS) entry which is preliminary data.</text>
</comment>
<evidence type="ECO:0000313" key="2">
    <source>
        <dbReference type="EMBL" id="PMD04189.1"/>
    </source>
</evidence>
<dbReference type="Proteomes" id="UP000235598">
    <property type="component" value="Unassembled WGS sequence"/>
</dbReference>
<feature type="transmembrane region" description="Helical" evidence="1">
    <location>
        <begin position="6"/>
        <end position="26"/>
    </location>
</feature>
<proteinExistence type="predicted"/>
<evidence type="ECO:0000313" key="3">
    <source>
        <dbReference type="Proteomes" id="UP000235598"/>
    </source>
</evidence>
<reference evidence="2 3" key="1">
    <citation type="submission" date="2017-09" db="EMBL/GenBank/DDBJ databases">
        <title>Bacterial strain isolated from the female urinary microbiota.</title>
        <authorList>
            <person name="Thomas-White K."/>
            <person name="Kumar N."/>
            <person name="Forster S."/>
            <person name="Putonti C."/>
            <person name="Lawley T."/>
            <person name="Wolfe A.J."/>
        </authorList>
    </citation>
    <scope>NUCLEOTIDE SEQUENCE [LARGE SCALE GENOMIC DNA]</scope>
    <source>
        <strain evidence="2 3">UMB1301</strain>
    </source>
</reference>
<evidence type="ECO:0000256" key="1">
    <source>
        <dbReference type="SAM" id="Phobius"/>
    </source>
</evidence>
<keyword evidence="1" id="KW-1133">Transmembrane helix</keyword>
<feature type="non-terminal residue" evidence="2">
    <location>
        <position position="32"/>
    </location>
</feature>
<dbReference type="EMBL" id="PNHK01000286">
    <property type="protein sequence ID" value="PMD04189.1"/>
    <property type="molecule type" value="Genomic_DNA"/>
</dbReference>
<gene>
    <name evidence="2" type="ORF">CJ199_13510</name>
</gene>
<dbReference type="AlphaFoldDB" id="A0A2N6VJA0"/>
<organism evidence="2 3">
    <name type="scientific">Brevibacterium paucivorans</name>
    <dbReference type="NCBI Taxonomy" id="170994"/>
    <lineage>
        <taxon>Bacteria</taxon>
        <taxon>Bacillati</taxon>
        <taxon>Actinomycetota</taxon>
        <taxon>Actinomycetes</taxon>
        <taxon>Micrococcales</taxon>
        <taxon>Brevibacteriaceae</taxon>
        <taxon>Brevibacterium</taxon>
    </lineage>
</organism>
<keyword evidence="1" id="KW-0812">Transmembrane</keyword>
<sequence length="32" mass="3585">IINWVLGFVVNVGRSVPFIVLMIALIPTTRFV</sequence>
<keyword evidence="1" id="KW-0472">Membrane</keyword>
<name>A0A2N6VJA0_9MICO</name>
<feature type="non-terminal residue" evidence="2">
    <location>
        <position position="1"/>
    </location>
</feature>